<dbReference type="AlphaFoldDB" id="A0A1I5WFV2"/>
<keyword evidence="1" id="KW-0812">Transmembrane</keyword>
<organism evidence="2 3">
    <name type="scientific">Parafilimonas terrae</name>
    <dbReference type="NCBI Taxonomy" id="1465490"/>
    <lineage>
        <taxon>Bacteria</taxon>
        <taxon>Pseudomonadati</taxon>
        <taxon>Bacteroidota</taxon>
        <taxon>Chitinophagia</taxon>
        <taxon>Chitinophagales</taxon>
        <taxon>Chitinophagaceae</taxon>
        <taxon>Parafilimonas</taxon>
    </lineage>
</organism>
<gene>
    <name evidence="2" type="ORF">SAMN05444277_106155</name>
</gene>
<feature type="transmembrane region" description="Helical" evidence="1">
    <location>
        <begin position="248"/>
        <end position="265"/>
    </location>
</feature>
<feature type="transmembrane region" description="Helical" evidence="1">
    <location>
        <begin position="226"/>
        <end position="243"/>
    </location>
</feature>
<evidence type="ECO:0000256" key="1">
    <source>
        <dbReference type="SAM" id="Phobius"/>
    </source>
</evidence>
<protein>
    <recommendedName>
        <fullName evidence="4">O-Antigen ligase</fullName>
    </recommendedName>
</protein>
<feature type="transmembrane region" description="Helical" evidence="1">
    <location>
        <begin position="175"/>
        <end position="194"/>
    </location>
</feature>
<dbReference type="STRING" id="1465490.SAMN05444277_106155"/>
<evidence type="ECO:0000313" key="3">
    <source>
        <dbReference type="Proteomes" id="UP000199031"/>
    </source>
</evidence>
<evidence type="ECO:0000313" key="2">
    <source>
        <dbReference type="EMBL" id="SFQ18507.1"/>
    </source>
</evidence>
<accession>A0A1I5WFV2</accession>
<reference evidence="2 3" key="1">
    <citation type="submission" date="2016-10" db="EMBL/GenBank/DDBJ databases">
        <authorList>
            <person name="de Groot N.N."/>
        </authorList>
    </citation>
    <scope>NUCLEOTIDE SEQUENCE [LARGE SCALE GENOMIC DNA]</scope>
    <source>
        <strain evidence="2 3">DSM 28286</strain>
    </source>
</reference>
<feature type="transmembrane region" description="Helical" evidence="1">
    <location>
        <begin position="352"/>
        <end position="372"/>
    </location>
</feature>
<feature type="transmembrane region" description="Helical" evidence="1">
    <location>
        <begin position="125"/>
        <end position="143"/>
    </location>
</feature>
<evidence type="ECO:0008006" key="4">
    <source>
        <dbReference type="Google" id="ProtNLM"/>
    </source>
</evidence>
<dbReference type="EMBL" id="FOXQ01000006">
    <property type="protein sequence ID" value="SFQ18507.1"/>
    <property type="molecule type" value="Genomic_DNA"/>
</dbReference>
<proteinExistence type="predicted"/>
<feature type="transmembrane region" description="Helical" evidence="1">
    <location>
        <begin position="12"/>
        <end position="30"/>
    </location>
</feature>
<feature type="transmembrane region" description="Helical" evidence="1">
    <location>
        <begin position="36"/>
        <end position="55"/>
    </location>
</feature>
<feature type="transmembrane region" description="Helical" evidence="1">
    <location>
        <begin position="92"/>
        <end position="113"/>
    </location>
</feature>
<dbReference type="Proteomes" id="UP000199031">
    <property type="component" value="Unassembled WGS sequence"/>
</dbReference>
<keyword evidence="1" id="KW-1133">Transmembrane helix</keyword>
<dbReference type="RefSeq" id="WP_177191886.1">
    <property type="nucleotide sequence ID" value="NZ_FOXQ01000006.1"/>
</dbReference>
<name>A0A1I5WFV2_9BACT</name>
<feature type="transmembrane region" description="Helical" evidence="1">
    <location>
        <begin position="67"/>
        <end position="86"/>
    </location>
</feature>
<sequence>MVTGNSITLKRLRTAVWLYLILLIFEGALRKWVLPGLSNPLLIVRDPIAIYILFVSRMKGILKFNPYSFWMILIGCFGIITALLQGHGNLMVAIYGARIFIIHFPLMFAIAEIFTIQDVIRYGKVLLWISLPMTALIIAQFFSPQSAFVNRGVGGDMSGAGFSGALGYYRPPGTFSFTTGTSLFYGLVAAYVFYFWFNSFLINRFLLITSTVCLLFAVPFSISRTLLFEVFLSTAFMTVSVWYRPNYLKRIAIGIIIFLAVFYLIENQGFFSTGTEVFTARFTSANESEGGLNSVFMDRFLGGMVYAVENAPNMPFFGYGLGMGTNAGAQMLTGKVTFLIAEQEWGRVIGEMGLLMGFIIIIVRIAFGISTLSKGIRELKLKNALPWMLLSFGFIQILQGQWGQPTNLGFSIISGGLVLAAFNKPEDEDEEEEILAEEVVKTDEE</sequence>
<keyword evidence="1" id="KW-0472">Membrane</keyword>
<feature type="transmembrane region" description="Helical" evidence="1">
    <location>
        <begin position="201"/>
        <end position="220"/>
    </location>
</feature>
<keyword evidence="3" id="KW-1185">Reference proteome</keyword>